<evidence type="ECO:0000256" key="4">
    <source>
        <dbReference type="SAM" id="MobiDB-lite"/>
    </source>
</evidence>
<dbReference type="AlphaFoldDB" id="A0A5N5SZ65"/>
<dbReference type="InterPro" id="IPR004826">
    <property type="entry name" value="bZIP_Maf"/>
</dbReference>
<sequence length="336" mass="39063">MANIVDDNIQGEFVDFSLEPVEDIMGYGFNPGRMTSHVMSPHMPWVNSHHSHMVPQIPSSAMATGPVHHSQMIPGTPPETPPGSSPNTGSHPPSPNNQCSFVQHHAIMNEKTLYVNHSYLNTRYNTQEPLDLRPGPQCVPDQLENQTPWPFDKKYDYPLNFVNPLHHHASKSHQNFGNPNAMQPLHLPNELPEISDKELVHLSVRELNKKLHNMTKEMQTKYKQRRRTLKNRGYAQSCRTKRQTHKLHLETLNDSLKRDMQRMESDFNSLRRNHEVLLKEHQELKRQYESLRLSQQTHQQHTSSMQNQHQQLLKQQQQQHQQGNHNGLQEQSIFSM</sequence>
<feature type="region of interest" description="Disordered" evidence="4">
    <location>
        <begin position="221"/>
        <end position="242"/>
    </location>
</feature>
<organism evidence="6 7">
    <name type="scientific">Armadillidium nasatum</name>
    <dbReference type="NCBI Taxonomy" id="96803"/>
    <lineage>
        <taxon>Eukaryota</taxon>
        <taxon>Metazoa</taxon>
        <taxon>Ecdysozoa</taxon>
        <taxon>Arthropoda</taxon>
        <taxon>Crustacea</taxon>
        <taxon>Multicrustacea</taxon>
        <taxon>Malacostraca</taxon>
        <taxon>Eumalacostraca</taxon>
        <taxon>Peracarida</taxon>
        <taxon>Isopoda</taxon>
        <taxon>Oniscidea</taxon>
        <taxon>Crinocheta</taxon>
        <taxon>Armadillidiidae</taxon>
        <taxon>Armadillidium</taxon>
    </lineage>
</organism>
<protein>
    <submittedName>
        <fullName evidence="6">Transcription factor MafK</fullName>
    </submittedName>
</protein>
<evidence type="ECO:0000259" key="5">
    <source>
        <dbReference type="Pfam" id="PF03131"/>
    </source>
</evidence>
<dbReference type="GO" id="GO:0005634">
    <property type="term" value="C:nucleus"/>
    <property type="evidence" value="ECO:0007669"/>
    <property type="project" value="TreeGrafter"/>
</dbReference>
<feature type="compositionally biased region" description="Low complexity" evidence="4">
    <location>
        <begin position="294"/>
        <end position="336"/>
    </location>
</feature>
<dbReference type="PANTHER" id="PTHR10129:SF44">
    <property type="entry name" value="TRAFFIC JAM, ISOFORM C"/>
    <property type="match status" value="1"/>
</dbReference>
<dbReference type="GO" id="GO:0000981">
    <property type="term" value="F:DNA-binding transcription factor activity, RNA polymerase II-specific"/>
    <property type="evidence" value="ECO:0007669"/>
    <property type="project" value="TreeGrafter"/>
</dbReference>
<dbReference type="InterPro" id="IPR008917">
    <property type="entry name" value="TF_DNA-bd_sf"/>
</dbReference>
<evidence type="ECO:0000313" key="7">
    <source>
        <dbReference type="Proteomes" id="UP000326759"/>
    </source>
</evidence>
<comment type="caution">
    <text evidence="6">The sequence shown here is derived from an EMBL/GenBank/DDBJ whole genome shotgun (WGS) entry which is preliminary data.</text>
</comment>
<reference evidence="6 7" key="1">
    <citation type="journal article" date="2019" name="PLoS Biol.">
        <title>Sex chromosomes control vertical transmission of feminizing Wolbachia symbionts in an isopod.</title>
        <authorList>
            <person name="Becking T."/>
            <person name="Chebbi M.A."/>
            <person name="Giraud I."/>
            <person name="Moumen B."/>
            <person name="Laverre T."/>
            <person name="Caubet Y."/>
            <person name="Peccoud J."/>
            <person name="Gilbert C."/>
            <person name="Cordaux R."/>
        </authorList>
    </citation>
    <scope>NUCLEOTIDE SEQUENCE [LARGE SCALE GENOMIC DNA]</scope>
    <source>
        <strain evidence="6">ANa2</strain>
        <tissue evidence="6">Whole body excluding digestive tract and cuticle</tissue>
    </source>
</reference>
<dbReference type="InterPro" id="IPR024874">
    <property type="entry name" value="Transcription_factor_Maf_fam"/>
</dbReference>
<evidence type="ECO:0000256" key="3">
    <source>
        <dbReference type="ARBA" id="ARBA00023163"/>
    </source>
</evidence>
<keyword evidence="1" id="KW-0805">Transcription regulation</keyword>
<proteinExistence type="predicted"/>
<accession>A0A5N5SZ65</accession>
<feature type="compositionally biased region" description="Pro residues" evidence="4">
    <location>
        <begin position="75"/>
        <end position="84"/>
    </location>
</feature>
<dbReference type="OrthoDB" id="5974330at2759"/>
<dbReference type="Proteomes" id="UP000326759">
    <property type="component" value="Unassembled WGS sequence"/>
</dbReference>
<evidence type="ECO:0000313" key="6">
    <source>
        <dbReference type="EMBL" id="KAB7499503.1"/>
    </source>
</evidence>
<dbReference type="Gene3D" id="1.20.5.170">
    <property type="match status" value="1"/>
</dbReference>
<dbReference type="PANTHER" id="PTHR10129">
    <property type="entry name" value="TRANSCRIPTION FACTOR MAF"/>
    <property type="match status" value="1"/>
</dbReference>
<keyword evidence="2" id="KW-0238">DNA-binding</keyword>
<keyword evidence="3" id="KW-0804">Transcription</keyword>
<dbReference type="SUPFAM" id="SSF47454">
    <property type="entry name" value="A DNA-binding domain in eukaryotic transcription factors"/>
    <property type="match status" value="1"/>
</dbReference>
<feature type="region of interest" description="Disordered" evidence="4">
    <location>
        <begin position="293"/>
        <end position="336"/>
    </location>
</feature>
<gene>
    <name evidence="6" type="primary">Mafk</name>
    <name evidence="6" type="ORF">Anas_14136</name>
</gene>
<dbReference type="Pfam" id="PF03131">
    <property type="entry name" value="bZIP_Maf"/>
    <property type="match status" value="1"/>
</dbReference>
<keyword evidence="7" id="KW-1185">Reference proteome</keyword>
<evidence type="ECO:0000256" key="2">
    <source>
        <dbReference type="ARBA" id="ARBA00023125"/>
    </source>
</evidence>
<feature type="domain" description="Basic leucine zipper" evidence="5">
    <location>
        <begin position="194"/>
        <end position="284"/>
    </location>
</feature>
<feature type="region of interest" description="Disordered" evidence="4">
    <location>
        <begin position="59"/>
        <end position="99"/>
    </location>
</feature>
<dbReference type="EMBL" id="SEYY01018076">
    <property type="protein sequence ID" value="KAB7499503.1"/>
    <property type="molecule type" value="Genomic_DNA"/>
</dbReference>
<evidence type="ECO:0000256" key="1">
    <source>
        <dbReference type="ARBA" id="ARBA00023015"/>
    </source>
</evidence>
<feature type="region of interest" description="Disordered" evidence="4">
    <location>
        <begin position="169"/>
        <end position="188"/>
    </location>
</feature>
<dbReference type="GO" id="GO:0000978">
    <property type="term" value="F:RNA polymerase II cis-regulatory region sequence-specific DNA binding"/>
    <property type="evidence" value="ECO:0007669"/>
    <property type="project" value="TreeGrafter"/>
</dbReference>
<name>A0A5N5SZ65_9CRUS</name>
<feature type="compositionally biased region" description="Polar residues" evidence="4">
    <location>
        <begin position="172"/>
        <end position="181"/>
    </location>
</feature>